<dbReference type="InterPro" id="IPR016035">
    <property type="entry name" value="Acyl_Trfase/lysoPLipase"/>
</dbReference>
<dbReference type="Gene3D" id="1.10.1200.10">
    <property type="entry name" value="ACP-like"/>
    <property type="match status" value="2"/>
</dbReference>
<keyword evidence="4" id="KW-0597">Phosphoprotein</keyword>
<dbReference type="PANTHER" id="PTHR43775:SF37">
    <property type="entry name" value="SI:DKEY-61P9.11"/>
    <property type="match status" value="1"/>
</dbReference>
<evidence type="ECO:0000313" key="10">
    <source>
        <dbReference type="EMBL" id="QPB84387.1"/>
    </source>
</evidence>
<comment type="function">
    <text evidence="7">Involved in production of the polyketide antibiotic thailandamide.</text>
</comment>
<dbReference type="CDD" id="cd00833">
    <property type="entry name" value="PKS"/>
    <property type="match status" value="1"/>
</dbReference>
<keyword evidence="3" id="KW-0596">Phosphopantetheine</keyword>
<dbReference type="Pfam" id="PF00698">
    <property type="entry name" value="Acyl_transf_1"/>
    <property type="match status" value="1"/>
</dbReference>
<dbReference type="SUPFAM" id="SSF53901">
    <property type="entry name" value="Thiolase-like"/>
    <property type="match status" value="1"/>
</dbReference>
<dbReference type="GO" id="GO:0008483">
    <property type="term" value="F:transaminase activity"/>
    <property type="evidence" value="ECO:0007669"/>
    <property type="project" value="UniProtKB-KW"/>
</dbReference>
<dbReference type="SUPFAM" id="SSF56801">
    <property type="entry name" value="Acetyl-CoA synthetase-like"/>
    <property type="match status" value="1"/>
</dbReference>
<dbReference type="InterPro" id="IPR016036">
    <property type="entry name" value="Malonyl_transacylase_ACP-bd"/>
</dbReference>
<dbReference type="Gene3D" id="3.30.70.3290">
    <property type="match status" value="1"/>
</dbReference>
<dbReference type="InterPro" id="IPR032821">
    <property type="entry name" value="PKS_assoc"/>
</dbReference>
<feature type="domain" description="Ketosynthase family 3 (KS3)" evidence="9">
    <location>
        <begin position="780"/>
        <end position="1200"/>
    </location>
</feature>
<dbReference type="InterPro" id="IPR016039">
    <property type="entry name" value="Thiolase-like"/>
</dbReference>
<dbReference type="InterPro" id="IPR001917">
    <property type="entry name" value="Aminotrans_II_pyridoxalP_BS"/>
</dbReference>
<dbReference type="PROSITE" id="PS50075">
    <property type="entry name" value="CARRIER"/>
    <property type="match status" value="2"/>
</dbReference>
<comment type="similarity">
    <text evidence="2">Belongs to the ATP-dependent AMP-binding enzyme family.</text>
</comment>
<dbReference type="GO" id="GO:0005886">
    <property type="term" value="C:plasma membrane"/>
    <property type="evidence" value="ECO:0007669"/>
    <property type="project" value="TreeGrafter"/>
</dbReference>
<dbReference type="FunFam" id="3.40.47.10:FF:000019">
    <property type="entry name" value="Polyketide synthase type I"/>
    <property type="match status" value="1"/>
</dbReference>
<keyword evidence="10" id="KW-0032">Aminotransferase</keyword>
<evidence type="ECO:0000256" key="2">
    <source>
        <dbReference type="ARBA" id="ARBA00006432"/>
    </source>
</evidence>
<dbReference type="CDD" id="cd05931">
    <property type="entry name" value="FAAL"/>
    <property type="match status" value="1"/>
</dbReference>
<dbReference type="Gene3D" id="3.40.50.12780">
    <property type="entry name" value="N-terminal domain of ligase-like"/>
    <property type="match status" value="1"/>
</dbReference>
<dbReference type="Pfam" id="PF02801">
    <property type="entry name" value="Ketoacyl-synt_C"/>
    <property type="match status" value="1"/>
</dbReference>
<dbReference type="FunFam" id="3.40.50.12780:FF:000013">
    <property type="entry name" value="Long-chain-fatty-acid--AMP ligase FadD32"/>
    <property type="match status" value="1"/>
</dbReference>
<evidence type="ECO:0000256" key="7">
    <source>
        <dbReference type="ARBA" id="ARBA00054155"/>
    </source>
</evidence>
<sequence>MLNHPCFSKLAGQEAPAHLVELLQWRSDKFASQPAYHFVSGPGKPVQSLTYGELFTAAQQLAVKLQRQGACNERVILLSEPGLDYIISFWGCVLAGAIAVPAFPPVIARLEQTLPRIEAIICDCQPKYALASDKLLSKRSKITTKSEVFATLSWLSVREPAQPKQAQTDWQPVAPSPHATAFLQYTSGSTSTPKGVEVSHANLIHNSQAIFQALDGDNTFVSWLPPYHDMGLIGNIIQVVYGGGWGYFMAPNTFLRYPQLWLELISTHRARVSVAPNFGYQHCVNKLTDEQVNALDLSCWQHALSGAEPVRFATIQAFQKRFAPAGFSEATFQPCYGLAEATLIVSGGKPKHRARKLNLDSQALQAGQVLTAQHPLNAIESVACGKAALDTEIAIVNPDSCERVSGQRVGEIWVNAPGVAKGYWQKPDISQATFHAHIRNEADKTYLRTGDLGFIDEHGELHITGRKKDLIVLRGKNYFPNDIENIAQQSYEGAIGKAIAFSITMAGQEELVVLLEANTTNEDALVDLVARARQRLAEPPLALTPYAVLAVKSGAIPQTSSGKLQRFQAKESFLTFAMPCLFASVVAHDLETTVAQDSPDKQPKDLLLSQLDALKAEPVEVTASPTFADLALQFDVVCQLDNMISTRFATQSHLCALLQNPTLSHWLALLETADTSSSSPHQSITKTQIRTQLIHQLAQLTGLPASHINLNLSFSELGLDSGNSVKLAKALGETFGLTLSDTFVWEAPTVEQAIELLSQQLSGPTPVAAATQTSHSQSDNGAIAIIGMACRFPQANDLSEFWQLLCSQRDAITQVSPDRWPDMSMVKTKSGYSVPLLGGFLDQVDGFEPQIFGISHREASKMDPQHRLLLENSWQALEHAGIAPKSIAGSKTGVFVSSGPQEYWQLQSQNLAELDIHSCTGGSQAVAANRISYCLNLTGPSLTIDTACSGSLVAVHQACESLRCGESTMALAGGVNLMLKPDLTVAFTEAQMLSPRGRCATFDQHADGYVRGEGCGIVVLKRLTDALRDGDPILAQIAGSAVGHDGKSNGLTAPNPQAQHQVIEQALTNSGLCASQVGLIEAHGTGTPLGDPIEAKVLANIYNSRQTPTRWLSSVKANIGHLESAAGIAGLIKAVMCVQHGKVPGQLHCANPTERIDWEHAELTIPSHTQAWSEAHNNPRTAAVSSFGFGGTIAHLLVTQAPDDHRECAAPETPQLLQLSARTPASVSAQANAIRHFIDQNPDITLPDICHTLSGARDTFEHRFSTVVDSMQALSQALSDLEQSDHSVTQPVTSDSNKVVFCFSGQGSQFTAMGKTLLNQPVFKKTFAQCNRLFAQHAQCELSLVELLHEDTDPTLLRNTAIQQPLIFALQASLDSLWKAQGVTPDLVLGHSLGEIAAMYSAQSLSLSDAMQLAIKRGHLMAQAPTEGAMLACLGEESALTKLTHTLNEHLWLAADNAPGNRVFAGPRAQLEALKQSLPMTVEGSWLPVSGAFHTPMMADAAAQLQQFAEQFEFAKPAIPVISSVTSEILTQRPDGAYLARQMREPVQFKRAVERALVHQGKLFIELGPGRTLLNFALKTAQINSQSIHGFPSIVKRQDAYSAQLVSLGKLWQLGYPVTTTPHSHSTGKRINMPSYQFDRDSYWNQPETAEPVAQTRPATPPAGQESSLMQAALSLFQSQSAVLQSLAGQPQSTAHAMTATQVQAQATSSQNTAITQPAPAAQVSRESSHATLVSLLASIAGCAPSDIHDNDKLHSQLGLDSLMVKQLTKQLKQTWPELSQFKAEQLEQDPSVAELVAIVDAQLNPHPTQVTASLPNAAMSWQAQAPAQAEATEESHTVVPETDFEQSEEYQTHIARLNMINAIGENPYGRIHQGLNSGRATLNDVDVLNFASFNYSGLSNHPEVIAATQAAVAHYGTSPSATPLLFGETPLHHELESEIADYLGCEASVVFASGHSTSVAVIGHIMDKQDLVIHDQWIHDCAVRGAMLSGAQRRSFGHDDWAELDKILSKIRKYYRRVLIVIEGVYSQDGDIGNLPEFIRIKKQHNCMLMIDEAHSIGVLGKTGAGAGEYYDVVRSDVDIWMGTLSKGLGSCGGYIAASKNFIQFLKYTTPLLIFSTGITPANAAAALEAIRVLRREPERLEKLKSNAAWFLARAQELGFDCGPTTHSPIIPIIVGEWEVAMLLSARLREKHINVMPIGYPAVEKHRCRLRFFMNVEHTREELEFALQSLLSEMTQLKTEQLPETESV</sequence>
<dbReference type="InterPro" id="IPR020841">
    <property type="entry name" value="PKS_Beta-ketoAc_synthase_dom"/>
</dbReference>
<comment type="cofactor">
    <cofactor evidence="1">
        <name>pyridoxal 5'-phosphate</name>
        <dbReference type="ChEBI" id="CHEBI:597326"/>
    </cofactor>
</comment>
<dbReference type="InterPro" id="IPR036736">
    <property type="entry name" value="ACP-like_sf"/>
</dbReference>
<dbReference type="Pfam" id="PF00501">
    <property type="entry name" value="AMP-binding"/>
    <property type="match status" value="1"/>
</dbReference>
<evidence type="ECO:0000313" key="11">
    <source>
        <dbReference type="Proteomes" id="UP000305729"/>
    </source>
</evidence>
<dbReference type="PROSITE" id="PS52004">
    <property type="entry name" value="KS3_2"/>
    <property type="match status" value="1"/>
</dbReference>
<protein>
    <submittedName>
        <fullName evidence="10">Aminotransferase class I/II-fold pyridoxal phosphate-dependent enzyme</fullName>
    </submittedName>
</protein>
<dbReference type="SMART" id="SM00827">
    <property type="entry name" value="PKS_AT"/>
    <property type="match status" value="1"/>
</dbReference>
<dbReference type="InterPro" id="IPR020806">
    <property type="entry name" value="PKS_PP-bd"/>
</dbReference>
<gene>
    <name evidence="10" type="ORF">CWC22_015890</name>
</gene>
<reference evidence="10 11" key="1">
    <citation type="submission" date="2019-10" db="EMBL/GenBank/DDBJ databases">
        <title>Pseudoalteromonas rubra S4059.</title>
        <authorList>
            <person name="Paulsen S."/>
            <person name="Wang X."/>
        </authorList>
    </citation>
    <scope>NUCLEOTIDE SEQUENCE [LARGE SCALE GENOMIC DNA]</scope>
    <source>
        <strain evidence="10 11">S4059</strain>
    </source>
</reference>
<dbReference type="Pfam" id="PF16197">
    <property type="entry name" value="KAsynt_C_assoc"/>
    <property type="match status" value="1"/>
</dbReference>
<organism evidence="10 11">
    <name type="scientific">Pseudoalteromonas rubra</name>
    <dbReference type="NCBI Taxonomy" id="43658"/>
    <lineage>
        <taxon>Bacteria</taxon>
        <taxon>Pseudomonadati</taxon>
        <taxon>Pseudomonadota</taxon>
        <taxon>Gammaproteobacteria</taxon>
        <taxon>Alteromonadales</taxon>
        <taxon>Pseudoalteromonadaceae</taxon>
        <taxon>Pseudoalteromonas</taxon>
    </lineage>
</organism>
<dbReference type="Gene3D" id="3.40.366.10">
    <property type="entry name" value="Malonyl-Coenzyme A Acyl Carrier Protein, domain 2"/>
    <property type="match status" value="1"/>
</dbReference>
<accession>A0A5S3UVZ1</accession>
<dbReference type="GO" id="GO:0031177">
    <property type="term" value="F:phosphopantetheine binding"/>
    <property type="evidence" value="ECO:0007669"/>
    <property type="project" value="InterPro"/>
</dbReference>
<dbReference type="SUPFAM" id="SSF55048">
    <property type="entry name" value="Probable ACP-binding domain of malonyl-CoA ACP transacylase"/>
    <property type="match status" value="1"/>
</dbReference>
<dbReference type="SUPFAM" id="SSF53383">
    <property type="entry name" value="PLP-dependent transferases"/>
    <property type="match status" value="1"/>
</dbReference>
<proteinExistence type="inferred from homology"/>
<evidence type="ECO:0000256" key="3">
    <source>
        <dbReference type="ARBA" id="ARBA00022450"/>
    </source>
</evidence>
<dbReference type="SUPFAM" id="SSF47336">
    <property type="entry name" value="ACP-like"/>
    <property type="match status" value="2"/>
</dbReference>
<dbReference type="InterPro" id="IPR045851">
    <property type="entry name" value="AMP-bd_C_sf"/>
</dbReference>
<name>A0A5S3UVZ1_9GAMM</name>
<dbReference type="Pfam" id="PF00155">
    <property type="entry name" value="Aminotran_1_2"/>
    <property type="match status" value="1"/>
</dbReference>
<dbReference type="SMART" id="SM00825">
    <property type="entry name" value="PKS_KS"/>
    <property type="match status" value="1"/>
</dbReference>
<dbReference type="InterPro" id="IPR014031">
    <property type="entry name" value="Ketoacyl_synth_C"/>
</dbReference>
<dbReference type="EMBL" id="CP045429">
    <property type="protein sequence ID" value="QPB84387.1"/>
    <property type="molecule type" value="Genomic_DNA"/>
</dbReference>
<dbReference type="InterPro" id="IPR050091">
    <property type="entry name" value="PKS_NRPS_Biosynth_Enz"/>
</dbReference>
<dbReference type="SMART" id="SM01294">
    <property type="entry name" value="PKS_PP_betabranch"/>
    <property type="match status" value="1"/>
</dbReference>
<dbReference type="PANTHER" id="PTHR43775">
    <property type="entry name" value="FATTY ACID SYNTHASE"/>
    <property type="match status" value="1"/>
</dbReference>
<dbReference type="InterPro" id="IPR015421">
    <property type="entry name" value="PyrdxlP-dep_Trfase_major"/>
</dbReference>
<dbReference type="RefSeq" id="WP_138538748.1">
    <property type="nucleotide sequence ID" value="NZ_CP045429.1"/>
</dbReference>
<dbReference type="GO" id="GO:0030170">
    <property type="term" value="F:pyridoxal phosphate binding"/>
    <property type="evidence" value="ECO:0007669"/>
    <property type="project" value="InterPro"/>
</dbReference>
<evidence type="ECO:0000256" key="4">
    <source>
        <dbReference type="ARBA" id="ARBA00022553"/>
    </source>
</evidence>
<dbReference type="Gene3D" id="3.90.1150.10">
    <property type="entry name" value="Aspartate Aminotransferase, domain 1"/>
    <property type="match status" value="1"/>
</dbReference>
<feature type="domain" description="Carrier" evidence="8">
    <location>
        <begin position="684"/>
        <end position="761"/>
    </location>
</feature>
<dbReference type="InterPro" id="IPR014043">
    <property type="entry name" value="Acyl_transferase_dom"/>
</dbReference>
<dbReference type="InterPro" id="IPR020845">
    <property type="entry name" value="AMP-binding_CS"/>
</dbReference>
<evidence type="ECO:0000259" key="9">
    <source>
        <dbReference type="PROSITE" id="PS52004"/>
    </source>
</evidence>
<dbReference type="CDD" id="cd06454">
    <property type="entry name" value="KBL_like"/>
    <property type="match status" value="1"/>
</dbReference>
<dbReference type="InterPro" id="IPR000873">
    <property type="entry name" value="AMP-dep_synth/lig_dom"/>
</dbReference>
<dbReference type="InterPro" id="IPR004839">
    <property type="entry name" value="Aminotransferase_I/II_large"/>
</dbReference>
<evidence type="ECO:0000256" key="6">
    <source>
        <dbReference type="ARBA" id="ARBA00022898"/>
    </source>
</evidence>
<keyword evidence="6" id="KW-0663">Pyridoxal phosphate</keyword>
<dbReference type="InterPro" id="IPR014030">
    <property type="entry name" value="Ketoacyl_synth_N"/>
</dbReference>
<dbReference type="InterPro" id="IPR001227">
    <property type="entry name" value="Ac_transferase_dom_sf"/>
</dbReference>
<dbReference type="GO" id="GO:0071770">
    <property type="term" value="P:DIM/DIP cell wall layer assembly"/>
    <property type="evidence" value="ECO:0007669"/>
    <property type="project" value="TreeGrafter"/>
</dbReference>
<dbReference type="SMART" id="SM00823">
    <property type="entry name" value="PKS_PP"/>
    <property type="match status" value="2"/>
</dbReference>
<dbReference type="Gene3D" id="3.40.640.10">
    <property type="entry name" value="Type I PLP-dependent aspartate aminotransferase-like (Major domain)"/>
    <property type="match status" value="1"/>
</dbReference>
<dbReference type="InterPro" id="IPR015422">
    <property type="entry name" value="PyrdxlP-dep_Trfase_small"/>
</dbReference>
<dbReference type="InterPro" id="IPR040097">
    <property type="entry name" value="FAAL/FAAC"/>
</dbReference>
<evidence type="ECO:0000259" key="8">
    <source>
        <dbReference type="PROSITE" id="PS50075"/>
    </source>
</evidence>
<dbReference type="GO" id="GO:0004312">
    <property type="term" value="F:fatty acid synthase activity"/>
    <property type="evidence" value="ECO:0007669"/>
    <property type="project" value="TreeGrafter"/>
</dbReference>
<dbReference type="GO" id="GO:0005737">
    <property type="term" value="C:cytoplasm"/>
    <property type="evidence" value="ECO:0007669"/>
    <property type="project" value="TreeGrafter"/>
</dbReference>
<dbReference type="Proteomes" id="UP000305729">
    <property type="component" value="Chromosome 1"/>
</dbReference>
<dbReference type="Pfam" id="PF00109">
    <property type="entry name" value="ketoacyl-synt"/>
    <property type="match status" value="1"/>
</dbReference>
<dbReference type="GO" id="GO:0006633">
    <property type="term" value="P:fatty acid biosynthetic process"/>
    <property type="evidence" value="ECO:0007669"/>
    <property type="project" value="TreeGrafter"/>
</dbReference>
<dbReference type="Gene3D" id="3.40.47.10">
    <property type="match status" value="1"/>
</dbReference>
<feature type="domain" description="Carrier" evidence="8">
    <location>
        <begin position="1724"/>
        <end position="1804"/>
    </location>
</feature>
<dbReference type="PROSITE" id="PS00455">
    <property type="entry name" value="AMP_BINDING"/>
    <property type="match status" value="1"/>
</dbReference>
<dbReference type="Gene3D" id="3.30.300.30">
    <property type="match status" value="1"/>
</dbReference>
<dbReference type="InterPro" id="IPR042099">
    <property type="entry name" value="ANL_N_sf"/>
</dbReference>
<evidence type="ECO:0000256" key="1">
    <source>
        <dbReference type="ARBA" id="ARBA00001933"/>
    </source>
</evidence>
<keyword evidence="5 10" id="KW-0808">Transferase</keyword>
<dbReference type="PROSITE" id="PS00599">
    <property type="entry name" value="AA_TRANSFER_CLASS_2"/>
    <property type="match status" value="1"/>
</dbReference>
<dbReference type="InterPro" id="IPR015424">
    <property type="entry name" value="PyrdxlP-dep_Trfase"/>
</dbReference>
<dbReference type="Pfam" id="PF00550">
    <property type="entry name" value="PP-binding"/>
    <property type="match status" value="2"/>
</dbReference>
<dbReference type="SUPFAM" id="SSF52151">
    <property type="entry name" value="FabD/lysophospholipase-like"/>
    <property type="match status" value="1"/>
</dbReference>
<evidence type="ECO:0000256" key="5">
    <source>
        <dbReference type="ARBA" id="ARBA00022679"/>
    </source>
</evidence>
<dbReference type="InterPro" id="IPR009081">
    <property type="entry name" value="PP-bd_ACP"/>
</dbReference>